<dbReference type="EMBL" id="JANPWB010000016">
    <property type="protein sequence ID" value="KAJ1082851.1"/>
    <property type="molecule type" value="Genomic_DNA"/>
</dbReference>
<comment type="caution">
    <text evidence="2">The sequence shown here is derived from an EMBL/GenBank/DDBJ whole genome shotgun (WGS) entry which is preliminary data.</text>
</comment>
<name>A0AAV7KTP7_PLEWA</name>
<feature type="region of interest" description="Disordered" evidence="1">
    <location>
        <begin position="192"/>
        <end position="237"/>
    </location>
</feature>
<sequence>MVCLSRHSLISAHRGLPGFTVRYSFRFFSVCQGPGHHLQSSGLQHAPWSHRHLGVVLLRLPHGPALAPTLSLGPRLCPGAAPLRLPTGCVFNWAPGPQPASPPQRRDSSGVPRCPRAGRPRAASVRSPARGPNLLRGPAPVFSGGRPPPEALLRRTPIGRVLTWAPGPPLAPPRSQGDSSRVPRCFWAVRPHAASGRGPTQGRGFGRATRPPALEIADGPIPPPGTLRGRHRGPITPSHFRRLRLSARTLIGPEKARFRTFSRRPLRSDKFRRAPSTCPWPRPHKQVS</sequence>
<dbReference type="AlphaFoldDB" id="A0AAV7KTP7"/>
<gene>
    <name evidence="2" type="ORF">NDU88_003016</name>
</gene>
<feature type="compositionally biased region" description="Low complexity" evidence="1">
    <location>
        <begin position="112"/>
        <end position="132"/>
    </location>
</feature>
<reference evidence="2" key="1">
    <citation type="journal article" date="2022" name="bioRxiv">
        <title>Sequencing and chromosome-scale assembly of the giantPleurodeles waltlgenome.</title>
        <authorList>
            <person name="Brown T."/>
            <person name="Elewa A."/>
            <person name="Iarovenko S."/>
            <person name="Subramanian E."/>
            <person name="Araus A.J."/>
            <person name="Petzold A."/>
            <person name="Susuki M."/>
            <person name="Suzuki K.-i.T."/>
            <person name="Hayashi T."/>
            <person name="Toyoda A."/>
            <person name="Oliveira C."/>
            <person name="Osipova E."/>
            <person name="Leigh N.D."/>
            <person name="Simon A."/>
            <person name="Yun M.H."/>
        </authorList>
    </citation>
    <scope>NUCLEOTIDE SEQUENCE</scope>
    <source>
        <strain evidence="2">20211129_DDA</strain>
        <tissue evidence="2">Liver</tissue>
    </source>
</reference>
<feature type="compositionally biased region" description="Basic residues" evidence="1">
    <location>
        <begin position="228"/>
        <end position="237"/>
    </location>
</feature>
<feature type="region of interest" description="Disordered" evidence="1">
    <location>
        <begin position="262"/>
        <end position="288"/>
    </location>
</feature>
<feature type="region of interest" description="Disordered" evidence="1">
    <location>
        <begin position="95"/>
        <end position="150"/>
    </location>
</feature>
<proteinExistence type="predicted"/>
<evidence type="ECO:0000313" key="3">
    <source>
        <dbReference type="Proteomes" id="UP001066276"/>
    </source>
</evidence>
<organism evidence="2 3">
    <name type="scientific">Pleurodeles waltl</name>
    <name type="common">Iberian ribbed newt</name>
    <dbReference type="NCBI Taxonomy" id="8319"/>
    <lineage>
        <taxon>Eukaryota</taxon>
        <taxon>Metazoa</taxon>
        <taxon>Chordata</taxon>
        <taxon>Craniata</taxon>
        <taxon>Vertebrata</taxon>
        <taxon>Euteleostomi</taxon>
        <taxon>Amphibia</taxon>
        <taxon>Batrachia</taxon>
        <taxon>Caudata</taxon>
        <taxon>Salamandroidea</taxon>
        <taxon>Salamandridae</taxon>
        <taxon>Pleurodelinae</taxon>
        <taxon>Pleurodeles</taxon>
    </lineage>
</organism>
<protein>
    <recommendedName>
        <fullName evidence="4">Basic proline-rich protein-like</fullName>
    </recommendedName>
</protein>
<evidence type="ECO:0000313" key="2">
    <source>
        <dbReference type="EMBL" id="KAJ1082851.1"/>
    </source>
</evidence>
<evidence type="ECO:0000256" key="1">
    <source>
        <dbReference type="SAM" id="MobiDB-lite"/>
    </source>
</evidence>
<dbReference type="Proteomes" id="UP001066276">
    <property type="component" value="Chromosome 12"/>
</dbReference>
<keyword evidence="3" id="KW-1185">Reference proteome</keyword>
<accession>A0AAV7KTP7</accession>
<evidence type="ECO:0008006" key="4">
    <source>
        <dbReference type="Google" id="ProtNLM"/>
    </source>
</evidence>